<evidence type="ECO:0000313" key="4">
    <source>
        <dbReference type="Proteomes" id="UP000241085"/>
    </source>
</evidence>
<sequence>MPSLLSRPRTAALALPVLLASVLLVAGCAGRADVAASRAPLPTPVSSSPTLSPSPSPEVTATSAPSASPAPTETVPEAVPSDSAPATAVPAEPVPAPVPAAVERCHGGDLALEYVPDPEASGAGSSAFDLVLTNVSAAPCALAGIPGVYPTDADGVRIGAVASSFGPNPAEPFTVQPGGRADVRVLWHSPGAYGCPSARSSRIVAEVVDDVDPAVAASAEIEVCTDGTVMLEASTYTLLG</sequence>
<dbReference type="PROSITE" id="PS51257">
    <property type="entry name" value="PROKAR_LIPOPROTEIN"/>
    <property type="match status" value="1"/>
</dbReference>
<comment type="caution">
    <text evidence="3">The sequence shown here is derived from an EMBL/GenBank/DDBJ whole genome shotgun (WGS) entry which is preliminary data.</text>
</comment>
<gene>
    <name evidence="3" type="ORF">C1I63_15720</name>
</gene>
<evidence type="ECO:0000259" key="2">
    <source>
        <dbReference type="Pfam" id="PF14016"/>
    </source>
</evidence>
<dbReference type="Proteomes" id="UP000241085">
    <property type="component" value="Unassembled WGS sequence"/>
</dbReference>
<reference evidence="3 4" key="1">
    <citation type="submission" date="2018-03" db="EMBL/GenBank/DDBJ databases">
        <title>Bacteriophage NCPPB3778 and a type I-E CRISPR drive the evolution of the US Biological Select Agent, Rathayibacter toxicus.</title>
        <authorList>
            <person name="Davis E.W.II."/>
            <person name="Tabima J.F."/>
            <person name="Weisberg A.J."/>
            <person name="Dantas Lopes L."/>
            <person name="Wiseman M.S."/>
            <person name="Wiseman M.S."/>
            <person name="Pupko T."/>
            <person name="Belcher M.S."/>
            <person name="Sechler A.J."/>
            <person name="Tancos M.A."/>
            <person name="Schroeder B.K."/>
            <person name="Murray T.D."/>
            <person name="Luster D.G."/>
            <person name="Schneider W.L."/>
            <person name="Rogers E."/>
            <person name="Andreote F.D."/>
            <person name="Grunwald N.J."/>
            <person name="Putnam M.L."/>
            <person name="Chang J.H."/>
        </authorList>
    </citation>
    <scope>NUCLEOTIDE SEQUENCE [LARGE SCALE GENOMIC DNA]</scope>
    <source>
        <strain evidence="3 4">DSM 15933</strain>
    </source>
</reference>
<feature type="region of interest" description="Disordered" evidence="1">
    <location>
        <begin position="38"/>
        <end position="94"/>
    </location>
</feature>
<dbReference type="Pfam" id="PF14016">
    <property type="entry name" value="DUF4232"/>
    <property type="match status" value="1"/>
</dbReference>
<evidence type="ECO:0000313" key="3">
    <source>
        <dbReference type="EMBL" id="PTL74142.1"/>
    </source>
</evidence>
<accession>A0A2T4UX75</accession>
<name>A0A2T4UX75_9MICO</name>
<dbReference type="EMBL" id="PZPL01000001">
    <property type="protein sequence ID" value="PTL74142.1"/>
    <property type="molecule type" value="Genomic_DNA"/>
</dbReference>
<evidence type="ECO:0000256" key="1">
    <source>
        <dbReference type="SAM" id="MobiDB-lite"/>
    </source>
</evidence>
<dbReference type="InterPro" id="IPR025326">
    <property type="entry name" value="DUF4232"/>
</dbReference>
<dbReference type="AlphaFoldDB" id="A0A2T4UX75"/>
<protein>
    <recommendedName>
        <fullName evidence="2">DUF4232 domain-containing protein</fullName>
    </recommendedName>
</protein>
<proteinExistence type="predicted"/>
<dbReference type="RefSeq" id="WP_107575372.1">
    <property type="nucleotide sequence ID" value="NZ_PZPL01000001.1"/>
</dbReference>
<feature type="compositionally biased region" description="Low complexity" evidence="1">
    <location>
        <begin position="44"/>
        <end position="76"/>
    </location>
</feature>
<feature type="domain" description="DUF4232" evidence="2">
    <location>
        <begin position="105"/>
        <end position="213"/>
    </location>
</feature>
<keyword evidence="4" id="KW-1185">Reference proteome</keyword>
<organism evidence="3 4">
    <name type="scientific">Rathayibacter caricis DSM 15933</name>
    <dbReference type="NCBI Taxonomy" id="1328867"/>
    <lineage>
        <taxon>Bacteria</taxon>
        <taxon>Bacillati</taxon>
        <taxon>Actinomycetota</taxon>
        <taxon>Actinomycetes</taxon>
        <taxon>Micrococcales</taxon>
        <taxon>Microbacteriaceae</taxon>
        <taxon>Rathayibacter</taxon>
    </lineage>
</organism>